<feature type="compositionally biased region" description="Basic and acidic residues" evidence="1">
    <location>
        <begin position="699"/>
        <end position="727"/>
    </location>
</feature>
<sequence length="880" mass="102529">MLLPPDSKNNTYRLLSGKNVPIKNLGLSFVQKGYQMKPVNVLTINGFLKICNMSDEALLTNFPFSLQKHSPLKDEKESNGVYTPFLESKVDGQTLFTLILKDLLVNNQQLKSEFIFSLNESEIEKYKNQIATACNDLKVDLLAIIPKSLAILMKNITVVLPNNKSLFTVITSDTDCTRLDLFKIITHSDEKQNKKLDKPIIKLLHSENVLMFCDKALNQIYKEMTEEVVHQGFKDLLKQLDLPENFDLISFPFEKPLKEYFFNYKELEKQVIEQHSAYIKWKEQNKDNQAVSEEDRNKQRMFNILDIPIMDKENSKKLALVGTIMDLEHLDQKIQKFLEKAQEHSLKAEMNFLSKAVEFMNDPSINLGNITSYLSILNIGQHLQTHQTVLFNYFRFNASSTDKNWPRGGNALPLYEIQDDRAIIFSDPPLDQKRIKNHQKENKLIQENQKDEKNQSAQENQKDEKNQSAQENQKDEKNQSTKENQKDEDEKSPIYLNLKDFPSNYAFKSIDNEIEKRNEVILFASIFKNCPAPNDVKWKEYSELLQIKNNIEYGQILKLTDIKRFIDNFASFKYSYENSPKSLANFRTTLRICQGEMKTNEELAKKLQDHYDEVKKWYDEEVTDQATVETLEFSKFDEINRKNLSLKTEMQAMKKLVEFEKQMALERKQKEEERIKKEKLEQEKKEKEKLKQDATIVEHKDETKLENKEEKHIDEPIEKTKSIKTDAEPLVSGDELHKDKKDADISRVQEELSKDAQEQSDKKGAFSQFFDFFKNKAEELLPKTVRELSDVQFVEKMTNLLEKTSKKALPELEKTFDKASKPSEDSESHAKFSNLHSRVAHSLKNVPDSSIARGQKYTNLKNEYNALTGEMIGEEEKEEL</sequence>
<reference evidence="2 3" key="1">
    <citation type="submission" date="2015-07" db="EMBL/GenBank/DDBJ databases">
        <title>The genome of Pseudoloma neurophilia, a relevant intracellular parasite of the zebrafish.</title>
        <authorList>
            <person name="Ndikumana S."/>
            <person name="Pelin A."/>
            <person name="Sanders J."/>
            <person name="Corradi N."/>
        </authorList>
    </citation>
    <scope>NUCLEOTIDE SEQUENCE [LARGE SCALE GENOMIC DNA]</scope>
    <source>
        <strain evidence="2 3">MK1</strain>
    </source>
</reference>
<feature type="region of interest" description="Disordered" evidence="1">
    <location>
        <begin position="805"/>
        <end position="839"/>
    </location>
</feature>
<keyword evidence="3" id="KW-1185">Reference proteome</keyword>
<dbReference type="EMBL" id="LGUB01000001">
    <property type="protein sequence ID" value="KRH95295.1"/>
    <property type="molecule type" value="Genomic_DNA"/>
</dbReference>
<dbReference type="VEuPathDB" id="MicrosporidiaDB:M153_100031975"/>
<feature type="compositionally biased region" description="Basic and acidic residues" evidence="1">
    <location>
        <begin position="734"/>
        <end position="762"/>
    </location>
</feature>
<evidence type="ECO:0000256" key="1">
    <source>
        <dbReference type="SAM" id="MobiDB-lite"/>
    </source>
</evidence>
<dbReference type="Proteomes" id="UP000051530">
    <property type="component" value="Unassembled WGS sequence"/>
</dbReference>
<evidence type="ECO:0000313" key="2">
    <source>
        <dbReference type="EMBL" id="KRH95295.1"/>
    </source>
</evidence>
<protein>
    <submittedName>
        <fullName evidence="2">Uncharacterized protein</fullName>
    </submittedName>
</protein>
<gene>
    <name evidence="2" type="ORF">M153_100031975</name>
</gene>
<proteinExistence type="predicted"/>
<name>A0A0R0M7C6_9MICR</name>
<feature type="region of interest" description="Disordered" evidence="1">
    <location>
        <begin position="699"/>
        <end position="762"/>
    </location>
</feature>
<feature type="compositionally biased region" description="Basic and acidic residues" evidence="1">
    <location>
        <begin position="444"/>
        <end position="492"/>
    </location>
</feature>
<feature type="region of interest" description="Disordered" evidence="1">
    <location>
        <begin position="444"/>
        <end position="494"/>
    </location>
</feature>
<evidence type="ECO:0000313" key="3">
    <source>
        <dbReference type="Proteomes" id="UP000051530"/>
    </source>
</evidence>
<organism evidence="2 3">
    <name type="scientific">Pseudoloma neurophilia</name>
    <dbReference type="NCBI Taxonomy" id="146866"/>
    <lineage>
        <taxon>Eukaryota</taxon>
        <taxon>Fungi</taxon>
        <taxon>Fungi incertae sedis</taxon>
        <taxon>Microsporidia</taxon>
        <taxon>Pseudoloma</taxon>
    </lineage>
</organism>
<comment type="caution">
    <text evidence="2">The sequence shown here is derived from an EMBL/GenBank/DDBJ whole genome shotgun (WGS) entry which is preliminary data.</text>
</comment>
<dbReference type="AlphaFoldDB" id="A0A0R0M7C6"/>
<accession>A0A0R0M7C6</accession>
<feature type="compositionally biased region" description="Basic and acidic residues" evidence="1">
    <location>
        <begin position="805"/>
        <end position="830"/>
    </location>
</feature>